<dbReference type="FunFam" id="3.40.640.10:FF:000030">
    <property type="entry name" value="Low-specificity L-threonine aldolase"/>
    <property type="match status" value="1"/>
</dbReference>
<keyword evidence="3" id="KW-0663">Pyridoxal phosphate</keyword>
<gene>
    <name evidence="7" type="primary">ltaE</name>
    <name evidence="7" type="ORF">E3J95_05225</name>
</gene>
<dbReference type="EC" id="4.1.2.48" evidence="7"/>
<evidence type="ECO:0000256" key="2">
    <source>
        <dbReference type="ARBA" id="ARBA00006966"/>
    </source>
</evidence>
<evidence type="ECO:0000313" key="7">
    <source>
        <dbReference type="EMBL" id="TES85117.1"/>
    </source>
</evidence>
<dbReference type="FunFam" id="3.90.1150.10:FF:000041">
    <property type="entry name" value="Low-specificity L-threonine aldolase"/>
    <property type="match status" value="1"/>
</dbReference>
<dbReference type="NCBIfam" id="NF041359">
    <property type="entry name" value="GntG_guanitoxin"/>
    <property type="match status" value="1"/>
</dbReference>
<accession>A0A523QHU9</accession>
<feature type="domain" description="Aromatic amino acid beta-eliminating lyase/threonine aldolase" evidence="6">
    <location>
        <begin position="3"/>
        <end position="287"/>
    </location>
</feature>
<feature type="modified residue" description="N6-(pyridoxal phosphate)lysine" evidence="5">
    <location>
        <position position="200"/>
    </location>
</feature>
<dbReference type="GO" id="GO:0006545">
    <property type="term" value="P:glycine biosynthetic process"/>
    <property type="evidence" value="ECO:0007669"/>
    <property type="project" value="TreeGrafter"/>
</dbReference>
<evidence type="ECO:0000256" key="1">
    <source>
        <dbReference type="ARBA" id="ARBA00001933"/>
    </source>
</evidence>
<comment type="cofactor">
    <cofactor evidence="1">
        <name>pyridoxal 5'-phosphate</name>
        <dbReference type="ChEBI" id="CHEBI:597326"/>
    </cofactor>
</comment>
<dbReference type="InterPro" id="IPR015424">
    <property type="entry name" value="PyrdxlP-dep_Trfase"/>
</dbReference>
<evidence type="ECO:0000256" key="3">
    <source>
        <dbReference type="ARBA" id="ARBA00022898"/>
    </source>
</evidence>
<dbReference type="Proteomes" id="UP000320781">
    <property type="component" value="Unassembled WGS sequence"/>
</dbReference>
<dbReference type="InterPro" id="IPR015422">
    <property type="entry name" value="PyrdxlP-dep_Trfase_small"/>
</dbReference>
<dbReference type="EMBL" id="SOKU01000255">
    <property type="protein sequence ID" value="TES85117.1"/>
    <property type="molecule type" value="Genomic_DNA"/>
</dbReference>
<keyword evidence="4 7" id="KW-0456">Lyase</keyword>
<dbReference type="InterPro" id="IPR015421">
    <property type="entry name" value="PyrdxlP-dep_Trfase_major"/>
</dbReference>
<dbReference type="GO" id="GO:0008732">
    <property type="term" value="F:L-allo-threonine aldolase activity"/>
    <property type="evidence" value="ECO:0007669"/>
    <property type="project" value="TreeGrafter"/>
</dbReference>
<dbReference type="PANTHER" id="PTHR48097:SF9">
    <property type="entry name" value="L-THREONINE ALDOLASE"/>
    <property type="match status" value="1"/>
</dbReference>
<dbReference type="Gene3D" id="3.90.1150.10">
    <property type="entry name" value="Aspartate Aminotransferase, domain 1"/>
    <property type="match status" value="1"/>
</dbReference>
<dbReference type="Pfam" id="PF01212">
    <property type="entry name" value="Beta_elim_lyase"/>
    <property type="match status" value="1"/>
</dbReference>
<evidence type="ECO:0000256" key="5">
    <source>
        <dbReference type="PIRSR" id="PIRSR017617-1"/>
    </source>
</evidence>
<protein>
    <submittedName>
        <fullName evidence="7">Low-specificity L-threonine aldolase</fullName>
        <ecNumber evidence="7">4.1.2.48</ecNumber>
    </submittedName>
</protein>
<dbReference type="Gene3D" id="3.40.640.10">
    <property type="entry name" value="Type I PLP-dependent aspartate aminotransferase-like (Major domain)"/>
    <property type="match status" value="1"/>
</dbReference>
<evidence type="ECO:0000256" key="4">
    <source>
        <dbReference type="ARBA" id="ARBA00023239"/>
    </source>
</evidence>
<dbReference type="GO" id="GO:0006567">
    <property type="term" value="P:L-threonine catabolic process"/>
    <property type="evidence" value="ECO:0007669"/>
    <property type="project" value="TreeGrafter"/>
</dbReference>
<organism evidence="7 8">
    <name type="scientific">Aerophobetes bacterium</name>
    <dbReference type="NCBI Taxonomy" id="2030807"/>
    <lineage>
        <taxon>Bacteria</taxon>
        <taxon>Candidatus Aerophobota</taxon>
    </lineage>
</organism>
<dbReference type="NCBIfam" id="NF007825">
    <property type="entry name" value="PRK10534.1"/>
    <property type="match status" value="1"/>
</dbReference>
<evidence type="ECO:0000313" key="8">
    <source>
        <dbReference type="Proteomes" id="UP000320781"/>
    </source>
</evidence>
<dbReference type="PANTHER" id="PTHR48097">
    <property type="entry name" value="L-THREONINE ALDOLASE-RELATED"/>
    <property type="match status" value="1"/>
</dbReference>
<proteinExistence type="inferred from homology"/>
<reference evidence="7 8" key="1">
    <citation type="submission" date="2019-03" db="EMBL/GenBank/DDBJ databases">
        <title>Metabolic potential of uncultured bacteria and archaea associated with petroleum seepage in deep-sea sediments.</title>
        <authorList>
            <person name="Dong X."/>
            <person name="Hubert C."/>
        </authorList>
    </citation>
    <scope>NUCLEOTIDE SEQUENCE [LARGE SCALE GENOMIC DNA]</scope>
    <source>
        <strain evidence="7">E44_bin92</strain>
    </source>
</reference>
<dbReference type="InterPro" id="IPR023603">
    <property type="entry name" value="Low_specificity_L-TA-like"/>
</dbReference>
<dbReference type="SUPFAM" id="SSF53383">
    <property type="entry name" value="PLP-dependent transferases"/>
    <property type="match status" value="1"/>
</dbReference>
<name>A0A523QHU9_UNCAE</name>
<dbReference type="InterPro" id="IPR001597">
    <property type="entry name" value="ArAA_b-elim_lyase/Thr_aldolase"/>
</dbReference>
<dbReference type="AlphaFoldDB" id="A0A523QHU9"/>
<dbReference type="CDD" id="cd06502">
    <property type="entry name" value="TA_like"/>
    <property type="match status" value="1"/>
</dbReference>
<dbReference type="PIRSF" id="PIRSF017617">
    <property type="entry name" value="Thr_aldolase"/>
    <property type="match status" value="1"/>
</dbReference>
<sequence length="346" mass="38101">MIDLRSDTVTKPTRGMLGAMFKAEVGDDVYGEDPTTNYLEEKVAKLLGKEGSIFVASGTMANQLSLRAHTQPGDEVIMDRNSHAFLNEGAGGAAISGVQFFLLEGNRGILDPLKIEQAIRDPSDYHHPVTSLIWIENTHNRGGGSIYPPDLVREISRVAKDYNLRLHMDGARLLNASVALGIDPKEYTRYVDSTSLCLSKGLGAPVGSVVAGNREFVRRIRRFRKMLGGGMRQTGYLAAAGIYALDHHVDRLAEDHANAKLLAKAIAQLDCFRINPNNVETNIVYFRVVEGKLNPDGLKDELRENAILVHQVGNDYFRAVTHLDVSRQDILQVISLLKRAVSQLTA</sequence>
<dbReference type="GO" id="GO:0005829">
    <property type="term" value="C:cytosol"/>
    <property type="evidence" value="ECO:0007669"/>
    <property type="project" value="TreeGrafter"/>
</dbReference>
<comment type="caution">
    <text evidence="7">The sequence shown here is derived from an EMBL/GenBank/DDBJ whole genome shotgun (WGS) entry which is preliminary data.</text>
</comment>
<comment type="similarity">
    <text evidence="2">Belongs to the threonine aldolase family.</text>
</comment>
<evidence type="ECO:0000259" key="6">
    <source>
        <dbReference type="Pfam" id="PF01212"/>
    </source>
</evidence>